<evidence type="ECO:0000313" key="4">
    <source>
        <dbReference type="Proteomes" id="UP000007257"/>
    </source>
</evidence>
<dbReference type="EMBL" id="CP002505">
    <property type="protein sequence ID" value="ADW75155.1"/>
    <property type="molecule type" value="Genomic_DNA"/>
</dbReference>
<dbReference type="HOGENOM" id="CLU_009583_33_0_6"/>
<dbReference type="InterPro" id="IPR001296">
    <property type="entry name" value="Glyco_trans_1"/>
</dbReference>
<sequence>MKKIKVVHLLGQLDIGGIESWLFDFAIETSGSIQHTFIVDKPHKGFYEDALLAMDCKIIHIPSYKKPLKYLAALFSVFRKNKYDVCHSHVSFNNGLVAYIAKRCGIGRIISHAHSDRTLHYQNAGPIKRVEISFKIFLAKRYSTCCVAVSEDSARCHYKTGAPVVNIIPCGKDFHRLVSTAPTSLKHDLGIAESTFVLGTVGRMESVKNHKFLLEILSQYRDQDVCLLIVGEGSLRKDLHKRAVERGLADKVILTGARNDALLILRDVMDVFLFPSLHEGLGLAAIEAQAAGLPVIASLHVPRLIDVTERISHQSLSDLCAWTSEIDVLMTQSATRKINTDVITGRFSIGQNATEILRLYA</sequence>
<feature type="domain" description="Glycosyl transferase family 1" evidence="1">
    <location>
        <begin position="187"/>
        <end position="299"/>
    </location>
</feature>
<evidence type="ECO:0000259" key="1">
    <source>
        <dbReference type="Pfam" id="PF00534"/>
    </source>
</evidence>
<feature type="domain" description="Glycosyltransferase subfamily 4-like N-terminal" evidence="2">
    <location>
        <begin position="15"/>
        <end position="173"/>
    </location>
</feature>
<dbReference type="InterPro" id="IPR028098">
    <property type="entry name" value="Glyco_trans_4-like_N"/>
</dbReference>
<evidence type="ECO:0000313" key="3">
    <source>
        <dbReference type="EMBL" id="ADW75155.1"/>
    </source>
</evidence>
<reference evidence="4" key="1">
    <citation type="submission" date="2011-01" db="EMBL/GenBank/DDBJ databases">
        <title>Complete sequence of chromosome of Rahnella sp. Y9602.</title>
        <authorList>
            <consortium name="US DOE Joint Genome Institute"/>
            <person name="Lucas S."/>
            <person name="Copeland A."/>
            <person name="Lapidus A."/>
            <person name="Cheng J.-F."/>
            <person name="Goodwin L."/>
            <person name="Pitluck S."/>
            <person name="Lu M."/>
            <person name="Detter J.C."/>
            <person name="Han C."/>
            <person name="Tapia R."/>
            <person name="Land M."/>
            <person name="Hauser L."/>
            <person name="Kyrpides N."/>
            <person name="Ivanova N."/>
            <person name="Ovchinnikova G."/>
            <person name="Pagani I."/>
            <person name="Sobecky P.A."/>
            <person name="Martinez R.J."/>
            <person name="Woyke T."/>
        </authorList>
    </citation>
    <scope>NUCLEOTIDE SEQUENCE [LARGE SCALE GENOMIC DNA]</scope>
    <source>
        <strain evidence="4">Y9602</strain>
    </source>
</reference>
<dbReference type="RefSeq" id="WP_013576847.1">
    <property type="nucleotide sequence ID" value="NC_015061.1"/>
</dbReference>
<evidence type="ECO:0000259" key="2">
    <source>
        <dbReference type="Pfam" id="PF13439"/>
    </source>
</evidence>
<gene>
    <name evidence="3" type="ordered locus">Rahaq_3563</name>
</gene>
<dbReference type="SUPFAM" id="SSF53756">
    <property type="entry name" value="UDP-Glycosyltransferase/glycogen phosphorylase"/>
    <property type="match status" value="1"/>
</dbReference>
<name>A0A0H3FJI0_RAHSY</name>
<reference evidence="3 4" key="2">
    <citation type="journal article" date="2012" name="J. Bacteriol.">
        <title>Complete Genome Sequence of Rahnella sp. Strain Y9602, a Gammaproteobacterium Isolate from Metal- and Radionuclide-Contaminated Soil.</title>
        <authorList>
            <person name="Martinez R.J."/>
            <person name="Bruce D."/>
            <person name="Detter C."/>
            <person name="Goodwin L.A."/>
            <person name="Han J."/>
            <person name="Han C.S."/>
            <person name="Held B."/>
            <person name="Land M.L."/>
            <person name="Mikhailova N."/>
            <person name="Nolan M."/>
            <person name="Pennacchio L."/>
            <person name="Pitluck S."/>
            <person name="Tapia R."/>
            <person name="Woyke T."/>
            <person name="Sobecky P.A."/>
        </authorList>
    </citation>
    <scope>NUCLEOTIDE SEQUENCE [LARGE SCALE GENOMIC DNA]</scope>
    <source>
        <strain evidence="3 4">Y9602</strain>
    </source>
</reference>
<dbReference type="Pfam" id="PF13439">
    <property type="entry name" value="Glyco_transf_4"/>
    <property type="match status" value="1"/>
</dbReference>
<dbReference type="PANTHER" id="PTHR45947:SF3">
    <property type="entry name" value="SULFOQUINOVOSYL TRANSFERASE SQD2"/>
    <property type="match status" value="1"/>
</dbReference>
<dbReference type="InterPro" id="IPR050194">
    <property type="entry name" value="Glycosyltransferase_grp1"/>
</dbReference>
<dbReference type="Proteomes" id="UP000007257">
    <property type="component" value="Chromosome"/>
</dbReference>
<dbReference type="PANTHER" id="PTHR45947">
    <property type="entry name" value="SULFOQUINOVOSYL TRANSFERASE SQD2"/>
    <property type="match status" value="1"/>
</dbReference>
<dbReference type="GO" id="GO:0016757">
    <property type="term" value="F:glycosyltransferase activity"/>
    <property type="evidence" value="ECO:0007669"/>
    <property type="project" value="InterPro"/>
</dbReference>
<protein>
    <submittedName>
        <fullName evidence="3">Glycosyl transferase group 1</fullName>
    </submittedName>
</protein>
<dbReference type="Pfam" id="PF00534">
    <property type="entry name" value="Glycos_transf_1"/>
    <property type="match status" value="1"/>
</dbReference>
<dbReference type="eggNOG" id="COG0438">
    <property type="taxonomic scope" value="Bacteria"/>
</dbReference>
<keyword evidence="3" id="KW-0808">Transferase</keyword>
<dbReference type="KEGG" id="rah:Rahaq_3563"/>
<organism evidence="3 4">
    <name type="scientific">Rahnella sp. (strain Y9602)</name>
    <dbReference type="NCBI Taxonomy" id="2703885"/>
    <lineage>
        <taxon>Bacteria</taxon>
        <taxon>Pseudomonadati</taxon>
        <taxon>Pseudomonadota</taxon>
        <taxon>Gammaproteobacteria</taxon>
        <taxon>Enterobacterales</taxon>
        <taxon>Yersiniaceae</taxon>
        <taxon>Rahnella</taxon>
    </lineage>
</organism>
<dbReference type="Gene3D" id="3.40.50.2000">
    <property type="entry name" value="Glycogen Phosphorylase B"/>
    <property type="match status" value="2"/>
</dbReference>
<proteinExistence type="predicted"/>
<accession>A0A0H3FJI0</accession>
<dbReference type="AlphaFoldDB" id="A0A0H3FJI0"/>
<dbReference type="OrthoDB" id="9777346at2"/>